<dbReference type="EMBL" id="CAJRAF010000002">
    <property type="protein sequence ID" value="CAG4999108.1"/>
    <property type="molecule type" value="Genomic_DNA"/>
</dbReference>
<dbReference type="RefSeq" id="WP_255573734.1">
    <property type="nucleotide sequence ID" value="NZ_CAJRAF010000002.1"/>
</dbReference>
<reference evidence="1" key="1">
    <citation type="submission" date="2021-04" db="EMBL/GenBank/DDBJ databases">
        <authorList>
            <person name="Rodrigo-Torres L."/>
            <person name="Arahal R. D."/>
            <person name="Lucena T."/>
        </authorList>
    </citation>
    <scope>NUCLEOTIDE SEQUENCE</scope>
    <source>
        <strain evidence="1">CECT 9275</strain>
    </source>
</reference>
<evidence type="ECO:0000313" key="1">
    <source>
        <dbReference type="EMBL" id="CAG4999108.1"/>
    </source>
</evidence>
<evidence type="ECO:0000313" key="2">
    <source>
        <dbReference type="Proteomes" id="UP000680038"/>
    </source>
</evidence>
<dbReference type="AlphaFoldDB" id="A0A916JBL7"/>
<protein>
    <submittedName>
        <fullName evidence="1">Uncharacterized protein</fullName>
    </submittedName>
</protein>
<organism evidence="1 2">
    <name type="scientific">Dyadobacter helix</name>
    <dbReference type="NCBI Taxonomy" id="2822344"/>
    <lineage>
        <taxon>Bacteria</taxon>
        <taxon>Pseudomonadati</taxon>
        <taxon>Bacteroidota</taxon>
        <taxon>Cytophagia</taxon>
        <taxon>Cytophagales</taxon>
        <taxon>Spirosomataceae</taxon>
        <taxon>Dyadobacter</taxon>
    </lineage>
</organism>
<dbReference type="Proteomes" id="UP000680038">
    <property type="component" value="Unassembled WGS sequence"/>
</dbReference>
<proteinExistence type="predicted"/>
<name>A0A916JBL7_9BACT</name>
<accession>A0A916JBL7</accession>
<sequence length="43" mass="4924">MMKLVVGKESLGDQKENDRLQRSFYGNEKLFFAELDMRTGLAG</sequence>
<comment type="caution">
    <text evidence="1">The sequence shown here is derived from an EMBL/GenBank/DDBJ whole genome shotgun (WGS) entry which is preliminary data.</text>
</comment>
<keyword evidence="2" id="KW-1185">Reference proteome</keyword>
<gene>
    <name evidence="1" type="ORF">DYBT9275_02155</name>
</gene>